<name>E1F0I6_GIAIA</name>
<sequence>MLSRLQKNGQLITDRTDQTHDTVVLLQRKVNDLSQILSQVMKQLEVQCDEISCLKQRCSAIEGCNKDLQTRADASEKTAEKLQKAVLRVTKGLTEVANSTFTPSSGIPEPITNGDRRPSFQSNPSATLGAGTRRAASGRSSTQKPRKSVSIDEIPSVESERIGLNHTVPDVPVPSNLRSQTLKLSHLNTTTAQPAQETNQNIAKGPPSYANIVQNMNVRHVMADGRVLERIKLI</sequence>
<dbReference type="VEuPathDB" id="GiardiaDB:GLP15_4130"/>
<accession>E1F0I6</accession>
<feature type="region of interest" description="Disordered" evidence="1">
    <location>
        <begin position="98"/>
        <end position="151"/>
    </location>
</feature>
<dbReference type="OMA" id="EGCNKDL"/>
<evidence type="ECO:0000313" key="3">
    <source>
        <dbReference type="Proteomes" id="UP000008974"/>
    </source>
</evidence>
<dbReference type="Proteomes" id="UP000008974">
    <property type="component" value="Unassembled WGS sequence"/>
</dbReference>
<proteinExistence type="predicted"/>
<evidence type="ECO:0000256" key="1">
    <source>
        <dbReference type="SAM" id="MobiDB-lite"/>
    </source>
</evidence>
<protein>
    <submittedName>
        <fullName evidence="2">BC2 protein</fullName>
    </submittedName>
</protein>
<gene>
    <name evidence="2" type="ORF">GLP15_4130</name>
</gene>
<organism evidence="2 3">
    <name type="scientific">Giardia intestinalis (strain P15)</name>
    <name type="common">Giardia lamblia</name>
    <dbReference type="NCBI Taxonomy" id="658858"/>
    <lineage>
        <taxon>Eukaryota</taxon>
        <taxon>Metamonada</taxon>
        <taxon>Diplomonadida</taxon>
        <taxon>Hexamitidae</taxon>
        <taxon>Giardiinae</taxon>
        <taxon>Giardia</taxon>
    </lineage>
</organism>
<dbReference type="OrthoDB" id="10255212at2759"/>
<reference evidence="2 3" key="1">
    <citation type="journal article" date="2010" name="BMC Genomics">
        <title>Genome analysis and comparative genomics of a Giardia intestinalis assemblage E isolate.</title>
        <authorList>
            <person name="Jerlstrom-Hultqvist J."/>
            <person name="Franzen O."/>
            <person name="Ankarklev J."/>
            <person name="Xu F."/>
            <person name="Nohynkova E."/>
            <person name="Andersson J.O."/>
            <person name="Svard S.G."/>
            <person name="Andersson B."/>
        </authorList>
    </citation>
    <scope>NUCLEOTIDE SEQUENCE [LARGE SCALE GENOMIC DNA]</scope>
    <source>
        <strain evidence="2 3">P15</strain>
    </source>
</reference>
<dbReference type="AlphaFoldDB" id="E1F0I6"/>
<comment type="caution">
    <text evidence="2">The sequence shown here is derived from an EMBL/GenBank/DDBJ whole genome shotgun (WGS) entry which is preliminary data.</text>
</comment>
<dbReference type="EMBL" id="ACVC01000106">
    <property type="protein sequence ID" value="EFO64043.1"/>
    <property type="molecule type" value="Genomic_DNA"/>
</dbReference>
<evidence type="ECO:0000313" key="2">
    <source>
        <dbReference type="EMBL" id="EFO64043.1"/>
    </source>
</evidence>